<name>A0A5B7HRT8_PORTR</name>
<proteinExistence type="predicted"/>
<dbReference type="Proteomes" id="UP000324222">
    <property type="component" value="Unassembled WGS sequence"/>
</dbReference>
<dbReference type="EMBL" id="VSRR010032478">
    <property type="protein sequence ID" value="MPC71194.1"/>
    <property type="molecule type" value="Genomic_DNA"/>
</dbReference>
<comment type="caution">
    <text evidence="2">The sequence shown here is derived from an EMBL/GenBank/DDBJ whole genome shotgun (WGS) entry which is preliminary data.</text>
</comment>
<organism evidence="2 3">
    <name type="scientific">Portunus trituberculatus</name>
    <name type="common">Swimming crab</name>
    <name type="synonym">Neptunus trituberculatus</name>
    <dbReference type="NCBI Taxonomy" id="210409"/>
    <lineage>
        <taxon>Eukaryota</taxon>
        <taxon>Metazoa</taxon>
        <taxon>Ecdysozoa</taxon>
        <taxon>Arthropoda</taxon>
        <taxon>Crustacea</taxon>
        <taxon>Multicrustacea</taxon>
        <taxon>Malacostraca</taxon>
        <taxon>Eumalacostraca</taxon>
        <taxon>Eucarida</taxon>
        <taxon>Decapoda</taxon>
        <taxon>Pleocyemata</taxon>
        <taxon>Brachyura</taxon>
        <taxon>Eubrachyura</taxon>
        <taxon>Portunoidea</taxon>
        <taxon>Portunidae</taxon>
        <taxon>Portuninae</taxon>
        <taxon>Portunus</taxon>
    </lineage>
</organism>
<feature type="region of interest" description="Disordered" evidence="1">
    <location>
        <begin position="48"/>
        <end position="97"/>
    </location>
</feature>
<protein>
    <submittedName>
        <fullName evidence="2">Uncharacterized protein</fullName>
    </submittedName>
</protein>
<gene>
    <name evidence="2" type="ORF">E2C01_065466</name>
</gene>
<feature type="compositionally biased region" description="Basic and acidic residues" evidence="1">
    <location>
        <begin position="68"/>
        <end position="85"/>
    </location>
</feature>
<keyword evidence="3" id="KW-1185">Reference proteome</keyword>
<evidence type="ECO:0000313" key="2">
    <source>
        <dbReference type="EMBL" id="MPC71194.1"/>
    </source>
</evidence>
<accession>A0A5B7HRT8</accession>
<sequence>MIETKASVARLRDALLVVSASRGRHKGVFRAASRKLAPLPLTCGGTVNIKRREAKPPRHVVTTQSETSPHDLRPRRDKPGGDVRAGRHNTGATLRTGTLTRCPHRILTQISFDY</sequence>
<reference evidence="2 3" key="1">
    <citation type="submission" date="2019-05" db="EMBL/GenBank/DDBJ databases">
        <title>Another draft genome of Portunus trituberculatus and its Hox gene families provides insights of decapod evolution.</title>
        <authorList>
            <person name="Jeong J.-H."/>
            <person name="Song I."/>
            <person name="Kim S."/>
            <person name="Choi T."/>
            <person name="Kim D."/>
            <person name="Ryu S."/>
            <person name="Kim W."/>
        </authorList>
    </citation>
    <scope>NUCLEOTIDE SEQUENCE [LARGE SCALE GENOMIC DNA]</scope>
    <source>
        <tissue evidence="2">Muscle</tissue>
    </source>
</reference>
<evidence type="ECO:0000256" key="1">
    <source>
        <dbReference type="SAM" id="MobiDB-lite"/>
    </source>
</evidence>
<evidence type="ECO:0000313" key="3">
    <source>
        <dbReference type="Proteomes" id="UP000324222"/>
    </source>
</evidence>
<dbReference type="AlphaFoldDB" id="A0A5B7HRT8"/>